<feature type="region of interest" description="Disordered" evidence="1">
    <location>
        <begin position="429"/>
        <end position="467"/>
    </location>
</feature>
<proteinExistence type="predicted"/>
<dbReference type="AlphaFoldDB" id="A0A7W3XZ46"/>
<dbReference type="EMBL" id="VKHS01001088">
    <property type="protein sequence ID" value="MBB0232674.1"/>
    <property type="molecule type" value="Genomic_DNA"/>
</dbReference>
<reference evidence="3" key="1">
    <citation type="submission" date="2019-10" db="EMBL/GenBank/DDBJ databases">
        <title>Streptomyces sp. nov., a novel actinobacterium isolated from alkaline environment.</title>
        <authorList>
            <person name="Golinska P."/>
        </authorList>
    </citation>
    <scope>NUCLEOTIDE SEQUENCE [LARGE SCALE GENOMIC DNA]</scope>
    <source>
        <strain evidence="3">DSM 42108</strain>
    </source>
</reference>
<feature type="region of interest" description="Disordered" evidence="1">
    <location>
        <begin position="51"/>
        <end position="100"/>
    </location>
</feature>
<keyword evidence="3" id="KW-1185">Reference proteome</keyword>
<accession>A0A7W3XZ46</accession>
<organism evidence="2 3">
    <name type="scientific">Streptomyces calidiresistens</name>
    <dbReference type="NCBI Taxonomy" id="1485586"/>
    <lineage>
        <taxon>Bacteria</taxon>
        <taxon>Bacillati</taxon>
        <taxon>Actinomycetota</taxon>
        <taxon>Actinomycetes</taxon>
        <taxon>Kitasatosporales</taxon>
        <taxon>Streptomycetaceae</taxon>
        <taxon>Streptomyces</taxon>
    </lineage>
</organism>
<protein>
    <submittedName>
        <fullName evidence="2">Tetratricopeptide repeat protein</fullName>
    </submittedName>
</protein>
<evidence type="ECO:0000313" key="3">
    <source>
        <dbReference type="Proteomes" id="UP000530234"/>
    </source>
</evidence>
<name>A0A7W3XZ46_9ACTN</name>
<dbReference type="InterPro" id="IPR011990">
    <property type="entry name" value="TPR-like_helical_dom_sf"/>
</dbReference>
<evidence type="ECO:0000313" key="2">
    <source>
        <dbReference type="EMBL" id="MBB0232674.1"/>
    </source>
</evidence>
<dbReference type="RefSeq" id="WP_182667197.1">
    <property type="nucleotide sequence ID" value="NZ_VKHS01001088.1"/>
</dbReference>
<feature type="compositionally biased region" description="Gly residues" evidence="1">
    <location>
        <begin position="450"/>
        <end position="467"/>
    </location>
</feature>
<sequence length="467" mass="48687">HTPASAAALLDCPPGEAAAALEHLRSTGLLVPAGPGRYAIQGELREAAAKSGFAPGGVPGPRPAGDAGAGAGRPGTGPPAAADPDGALPAPHGEPAGPTHRAPLAGLAQWYLGSLYRVNLPLALPAVVRNRYHAGVDRFPRGRLFTSPSESLPWADGELEGVLALAGQLASPAFDTGDELAGRPLSGFAAEAARALETYFGIRFAWRAQRRLNGLALMVAERTGDEHSRAAALVQLGKVHGRRGEGDRGVELLTRGIDRLRALGEDLEAVAATSALVACLAMSGRVELAVRVGERALEEATRPGLEALRTMVLNNLGRCRMLLGEWDEAHRLLSESYAGARLPHGRTTAAGALAGYHLRVGEYAEAARWAERALAHSAEQPFDPVVVAEQRHSLAAALRGMGETRRARIEETQAEALLADLNRREDTDVRLPASPGACVEHGSRERSGGDGRGTPGTPGCGSGLDGM</sequence>
<comment type="caution">
    <text evidence="2">The sequence shown here is derived from an EMBL/GenBank/DDBJ whole genome shotgun (WGS) entry which is preliminary data.</text>
</comment>
<evidence type="ECO:0000256" key="1">
    <source>
        <dbReference type="SAM" id="MobiDB-lite"/>
    </source>
</evidence>
<feature type="non-terminal residue" evidence="2">
    <location>
        <position position="1"/>
    </location>
</feature>
<feature type="compositionally biased region" description="Low complexity" evidence="1">
    <location>
        <begin position="78"/>
        <end position="91"/>
    </location>
</feature>
<dbReference type="Gene3D" id="1.25.40.10">
    <property type="entry name" value="Tetratricopeptide repeat domain"/>
    <property type="match status" value="1"/>
</dbReference>
<gene>
    <name evidence="2" type="ORF">FOE67_25100</name>
</gene>
<dbReference type="Proteomes" id="UP000530234">
    <property type="component" value="Unassembled WGS sequence"/>
</dbReference>
<dbReference type="SUPFAM" id="SSF48452">
    <property type="entry name" value="TPR-like"/>
    <property type="match status" value="1"/>
</dbReference>